<dbReference type="NCBIfam" id="TIGR02273">
    <property type="entry name" value="16S_RimM"/>
    <property type="match status" value="1"/>
</dbReference>
<protein>
    <recommendedName>
        <fullName evidence="5">Ribosome maturation factor RimM</fullName>
    </recommendedName>
</protein>
<dbReference type="Gene3D" id="2.40.30.60">
    <property type="entry name" value="RimM"/>
    <property type="match status" value="1"/>
</dbReference>
<dbReference type="GO" id="GO:0006364">
    <property type="term" value="P:rRNA processing"/>
    <property type="evidence" value="ECO:0007669"/>
    <property type="project" value="UniProtKB-UniRule"/>
</dbReference>
<feature type="domain" description="Ribosome maturation factor RimM PRC barrel" evidence="7">
    <location>
        <begin position="93"/>
        <end position="160"/>
    </location>
</feature>
<evidence type="ECO:0000256" key="4">
    <source>
        <dbReference type="ARBA" id="ARBA00023186"/>
    </source>
</evidence>
<comment type="domain">
    <text evidence="5">The PRC barrel domain binds ribosomal protein uS19.</text>
</comment>
<reference evidence="8 9" key="1">
    <citation type="submission" date="2016-10" db="EMBL/GenBank/DDBJ databases">
        <authorList>
            <person name="de Groot N.N."/>
        </authorList>
    </citation>
    <scope>NUCLEOTIDE SEQUENCE [LARGE SCALE GENOMIC DNA]</scope>
    <source>
        <strain evidence="8 9">DSM 1736</strain>
    </source>
</reference>
<dbReference type="GO" id="GO:0005840">
    <property type="term" value="C:ribosome"/>
    <property type="evidence" value="ECO:0007669"/>
    <property type="project" value="InterPro"/>
</dbReference>
<evidence type="ECO:0000256" key="2">
    <source>
        <dbReference type="ARBA" id="ARBA00022517"/>
    </source>
</evidence>
<dbReference type="InterPro" id="IPR011033">
    <property type="entry name" value="PRC_barrel-like_sf"/>
</dbReference>
<dbReference type="InterPro" id="IPR036976">
    <property type="entry name" value="RimM_N_sf"/>
</dbReference>
<evidence type="ECO:0000313" key="9">
    <source>
        <dbReference type="Proteomes" id="UP000214880"/>
    </source>
</evidence>
<dbReference type="InterPro" id="IPR011961">
    <property type="entry name" value="RimM"/>
</dbReference>
<dbReference type="GO" id="GO:0042274">
    <property type="term" value="P:ribosomal small subunit biogenesis"/>
    <property type="evidence" value="ECO:0007669"/>
    <property type="project" value="UniProtKB-UniRule"/>
</dbReference>
<comment type="subcellular location">
    <subcellularLocation>
        <location evidence="5">Cytoplasm</location>
    </subcellularLocation>
</comment>
<dbReference type="SUPFAM" id="SSF50447">
    <property type="entry name" value="Translation proteins"/>
    <property type="match status" value="1"/>
</dbReference>
<evidence type="ECO:0000259" key="6">
    <source>
        <dbReference type="Pfam" id="PF01782"/>
    </source>
</evidence>
<dbReference type="Gene3D" id="2.30.30.240">
    <property type="entry name" value="PRC-barrel domain"/>
    <property type="match status" value="1"/>
</dbReference>
<dbReference type="HAMAP" id="MF_00014">
    <property type="entry name" value="Ribosome_mat_RimM"/>
    <property type="match status" value="1"/>
</dbReference>
<keyword evidence="4 5" id="KW-0143">Chaperone</keyword>
<name>A0A1G9LAA8_9FIRM</name>
<dbReference type="InterPro" id="IPR009000">
    <property type="entry name" value="Transl_B-barrel_sf"/>
</dbReference>
<keyword evidence="2 5" id="KW-0690">Ribosome biogenesis</keyword>
<proteinExistence type="inferred from homology"/>
<comment type="subunit">
    <text evidence="5">Binds ribosomal protein uS19.</text>
</comment>
<organism evidence="8 9">
    <name type="scientific">Dendrosporobacter quercicolus</name>
    <dbReference type="NCBI Taxonomy" id="146817"/>
    <lineage>
        <taxon>Bacteria</taxon>
        <taxon>Bacillati</taxon>
        <taxon>Bacillota</taxon>
        <taxon>Negativicutes</taxon>
        <taxon>Selenomonadales</taxon>
        <taxon>Sporomusaceae</taxon>
        <taxon>Dendrosporobacter</taxon>
    </lineage>
</organism>
<keyword evidence="3 5" id="KW-0698">rRNA processing</keyword>
<dbReference type="Proteomes" id="UP000214880">
    <property type="component" value="Unassembled WGS sequence"/>
</dbReference>
<dbReference type="PANTHER" id="PTHR33692:SF1">
    <property type="entry name" value="RIBOSOME MATURATION FACTOR RIMM"/>
    <property type="match status" value="1"/>
</dbReference>
<keyword evidence="1 5" id="KW-0963">Cytoplasm</keyword>
<evidence type="ECO:0000256" key="3">
    <source>
        <dbReference type="ARBA" id="ARBA00022552"/>
    </source>
</evidence>
<accession>A0A1G9LAA8</accession>
<comment type="function">
    <text evidence="5">An accessory protein needed during the final step in the assembly of 30S ribosomal subunit, possibly for assembly of the head region. Essential for efficient processing of 16S rRNA. May be needed both before and after RbfA during the maturation of 16S rRNA. It has affinity for free ribosomal 30S subunits but not for 70S ribosomes.</text>
</comment>
<feature type="domain" description="RimM N-terminal" evidence="6">
    <location>
        <begin position="3"/>
        <end position="80"/>
    </location>
</feature>
<keyword evidence="9" id="KW-1185">Reference proteome</keyword>
<dbReference type="Pfam" id="PF24986">
    <property type="entry name" value="PRC_RimM"/>
    <property type="match status" value="1"/>
</dbReference>
<comment type="similarity">
    <text evidence="5">Belongs to the RimM family.</text>
</comment>
<dbReference type="EMBL" id="FNHB01000001">
    <property type="protein sequence ID" value="SDL58814.1"/>
    <property type="molecule type" value="Genomic_DNA"/>
</dbReference>
<dbReference type="PANTHER" id="PTHR33692">
    <property type="entry name" value="RIBOSOME MATURATION FACTOR RIMM"/>
    <property type="match status" value="1"/>
</dbReference>
<evidence type="ECO:0000256" key="5">
    <source>
        <dbReference type="HAMAP-Rule" id="MF_00014"/>
    </source>
</evidence>
<dbReference type="STRING" id="146817.SAMN04488502_101286"/>
<dbReference type="GO" id="GO:0043022">
    <property type="term" value="F:ribosome binding"/>
    <property type="evidence" value="ECO:0007669"/>
    <property type="project" value="InterPro"/>
</dbReference>
<gene>
    <name evidence="5" type="primary">rimM</name>
    <name evidence="8" type="ORF">SAMN04488502_101286</name>
</gene>
<dbReference type="GO" id="GO:0005737">
    <property type="term" value="C:cytoplasm"/>
    <property type="evidence" value="ECO:0007669"/>
    <property type="project" value="UniProtKB-SubCell"/>
</dbReference>
<evidence type="ECO:0000313" key="8">
    <source>
        <dbReference type="EMBL" id="SDL58814.1"/>
    </source>
</evidence>
<dbReference type="Pfam" id="PF01782">
    <property type="entry name" value="RimM"/>
    <property type="match status" value="1"/>
</dbReference>
<evidence type="ECO:0000259" key="7">
    <source>
        <dbReference type="Pfam" id="PF24986"/>
    </source>
</evidence>
<dbReference type="AlphaFoldDB" id="A0A1G9LAA8"/>
<evidence type="ECO:0000256" key="1">
    <source>
        <dbReference type="ARBA" id="ARBA00022490"/>
    </source>
</evidence>
<sequence>MVVVGKIVAPHGVRGDVRVIPLTDFPERFNELKSVFLDNRSLTLESVKQHNQLLIIKFAGLNDRDAIEPLRGKLLKIARKDAVALPEGEYYTFDIIGLEVYDDSGRHIGKITEVLKTGSNDVYVAIRDDKRQVLIPALKKVVTKIDITAGQMTVKLQEEWE</sequence>
<dbReference type="InterPro" id="IPR002676">
    <property type="entry name" value="RimM_N"/>
</dbReference>
<dbReference type="InterPro" id="IPR056792">
    <property type="entry name" value="PRC_RimM"/>
</dbReference>
<dbReference type="SUPFAM" id="SSF50346">
    <property type="entry name" value="PRC-barrel domain"/>
    <property type="match status" value="1"/>
</dbReference>